<reference evidence="2 3" key="1">
    <citation type="submission" date="2017-02" db="EMBL/GenBank/DDBJ databases">
        <authorList>
            <person name="Peterson S.W."/>
        </authorList>
    </citation>
    <scope>NUCLEOTIDE SEQUENCE [LARGE SCALE GENOMIC DNA]</scope>
    <source>
        <strain evidence="2 3">ATCC BAA-1030</strain>
    </source>
</reference>
<dbReference type="OrthoDB" id="9791785at2"/>
<sequence length="110" mass="12676">MNEKISSQMLKGILEGCLLQIISQGEVYGYEMNLKLASYGLDAVSEGSIYPLLLKMQKKELITSTLKKSDEGPMRKYYTLTEKGKIEKEKFFLQWQELSKAVNELWRCAE</sequence>
<dbReference type="PANTHER" id="PTHR33169">
    <property type="entry name" value="PADR-FAMILY TRANSCRIPTIONAL REGULATOR"/>
    <property type="match status" value="1"/>
</dbReference>
<dbReference type="InterPro" id="IPR052509">
    <property type="entry name" value="Metal_resp_DNA-bind_regulator"/>
</dbReference>
<evidence type="ECO:0000259" key="1">
    <source>
        <dbReference type="Pfam" id="PF03551"/>
    </source>
</evidence>
<dbReference type="InterPro" id="IPR036388">
    <property type="entry name" value="WH-like_DNA-bd_sf"/>
</dbReference>
<dbReference type="Pfam" id="PF03551">
    <property type="entry name" value="PadR"/>
    <property type="match status" value="1"/>
</dbReference>
<evidence type="ECO:0000313" key="3">
    <source>
        <dbReference type="Proteomes" id="UP000190328"/>
    </source>
</evidence>
<dbReference type="Gene3D" id="1.10.10.10">
    <property type="entry name" value="Winged helix-like DNA-binding domain superfamily/Winged helix DNA-binding domain"/>
    <property type="match status" value="1"/>
</dbReference>
<accession>A0A1T4NDG9</accession>
<evidence type="ECO:0000313" key="2">
    <source>
        <dbReference type="EMBL" id="SJZ76838.1"/>
    </source>
</evidence>
<protein>
    <submittedName>
        <fullName evidence="2">PadR family transcriptional regulator, regulatory protein PadR</fullName>
    </submittedName>
</protein>
<dbReference type="AlphaFoldDB" id="A0A1T4NDG9"/>
<dbReference type="SUPFAM" id="SSF46785">
    <property type="entry name" value="Winged helix' DNA-binding domain"/>
    <property type="match status" value="1"/>
</dbReference>
<proteinExistence type="predicted"/>
<dbReference type="RefSeq" id="WP_078807311.1">
    <property type="nucleotide sequence ID" value="NZ_FUXI01000014.1"/>
</dbReference>
<dbReference type="STRING" id="263852.SAMN02745116_01376"/>
<gene>
    <name evidence="2" type="ORF">SAMN02745116_01376</name>
</gene>
<feature type="domain" description="Transcription regulator PadR N-terminal" evidence="1">
    <location>
        <begin position="18"/>
        <end position="87"/>
    </location>
</feature>
<keyword evidence="3" id="KW-1185">Reference proteome</keyword>
<organism evidence="2 3">
    <name type="scientific">Pilibacter termitis</name>
    <dbReference type="NCBI Taxonomy" id="263852"/>
    <lineage>
        <taxon>Bacteria</taxon>
        <taxon>Bacillati</taxon>
        <taxon>Bacillota</taxon>
        <taxon>Bacilli</taxon>
        <taxon>Lactobacillales</taxon>
        <taxon>Enterococcaceae</taxon>
        <taxon>Pilibacter</taxon>
    </lineage>
</organism>
<dbReference type="PANTHER" id="PTHR33169:SF25">
    <property type="entry name" value="DNA-BINDING PROTEIN YIZB-RELATED"/>
    <property type="match status" value="1"/>
</dbReference>
<dbReference type="EMBL" id="FUXI01000014">
    <property type="protein sequence ID" value="SJZ76838.1"/>
    <property type="molecule type" value="Genomic_DNA"/>
</dbReference>
<dbReference type="Proteomes" id="UP000190328">
    <property type="component" value="Unassembled WGS sequence"/>
</dbReference>
<name>A0A1T4NDG9_9ENTE</name>
<dbReference type="InterPro" id="IPR005149">
    <property type="entry name" value="Tscrpt_reg_PadR_N"/>
</dbReference>
<dbReference type="InterPro" id="IPR036390">
    <property type="entry name" value="WH_DNA-bd_sf"/>
</dbReference>